<keyword evidence="2 8" id="KW-0328">Glycosyltransferase</keyword>
<keyword evidence="6 8" id="KW-1133">Transmembrane helix</keyword>
<dbReference type="GO" id="GO:0006506">
    <property type="term" value="P:GPI anchor biosynthetic process"/>
    <property type="evidence" value="ECO:0007669"/>
    <property type="project" value="TreeGrafter"/>
</dbReference>
<keyword evidence="11" id="KW-1185">Reference proteome</keyword>
<dbReference type="AlphaFoldDB" id="A0AAD9Q1F6"/>
<feature type="transmembrane region" description="Helical" evidence="8">
    <location>
        <begin position="351"/>
        <end position="368"/>
    </location>
</feature>
<dbReference type="GO" id="GO:0000026">
    <property type="term" value="F:alpha-1,2-mannosyltransferase activity"/>
    <property type="evidence" value="ECO:0007669"/>
    <property type="project" value="TreeGrafter"/>
</dbReference>
<evidence type="ECO:0000256" key="3">
    <source>
        <dbReference type="ARBA" id="ARBA00022679"/>
    </source>
</evidence>
<feature type="transmembrane region" description="Helical" evidence="8">
    <location>
        <begin position="34"/>
        <end position="53"/>
    </location>
</feature>
<feature type="transmembrane region" description="Helical" evidence="8">
    <location>
        <begin position="150"/>
        <end position="166"/>
    </location>
</feature>
<evidence type="ECO:0000313" key="11">
    <source>
        <dbReference type="Proteomes" id="UP001249851"/>
    </source>
</evidence>
<evidence type="ECO:0000313" key="10">
    <source>
        <dbReference type="EMBL" id="KAK2552896.1"/>
    </source>
</evidence>
<organism evidence="10 11">
    <name type="scientific">Acropora cervicornis</name>
    <name type="common">Staghorn coral</name>
    <dbReference type="NCBI Taxonomy" id="6130"/>
    <lineage>
        <taxon>Eukaryota</taxon>
        <taxon>Metazoa</taxon>
        <taxon>Cnidaria</taxon>
        <taxon>Anthozoa</taxon>
        <taxon>Hexacorallia</taxon>
        <taxon>Scleractinia</taxon>
        <taxon>Astrocoeniina</taxon>
        <taxon>Acroporidae</taxon>
        <taxon>Acropora</taxon>
    </lineage>
</organism>
<evidence type="ECO:0000256" key="7">
    <source>
        <dbReference type="ARBA" id="ARBA00023136"/>
    </source>
</evidence>
<keyword evidence="5 8" id="KW-0256">Endoplasmic reticulum</keyword>
<reference evidence="10" key="2">
    <citation type="journal article" date="2023" name="Science">
        <title>Genomic signatures of disease resistance in endangered staghorn corals.</title>
        <authorList>
            <person name="Vollmer S.V."/>
            <person name="Selwyn J.D."/>
            <person name="Despard B.A."/>
            <person name="Roesel C.L."/>
        </authorList>
    </citation>
    <scope>NUCLEOTIDE SEQUENCE</scope>
    <source>
        <strain evidence="10">K2</strain>
    </source>
</reference>
<keyword evidence="4 8" id="KW-0812">Transmembrane</keyword>
<name>A0AAD9Q1F6_ACRCE</name>
<gene>
    <name evidence="10" type="ORF">P5673_025844</name>
</gene>
<dbReference type="Proteomes" id="UP001249851">
    <property type="component" value="Unassembled WGS sequence"/>
</dbReference>
<evidence type="ECO:0000256" key="6">
    <source>
        <dbReference type="ARBA" id="ARBA00022989"/>
    </source>
</evidence>
<evidence type="ECO:0000256" key="9">
    <source>
        <dbReference type="SAM" id="MobiDB-lite"/>
    </source>
</evidence>
<evidence type="ECO:0000256" key="8">
    <source>
        <dbReference type="RuleBase" id="RU363075"/>
    </source>
</evidence>
<proteinExistence type="inferred from homology"/>
<dbReference type="EMBL" id="JARQWQ010000082">
    <property type="protein sequence ID" value="KAK2552896.1"/>
    <property type="molecule type" value="Genomic_DNA"/>
</dbReference>
<feature type="transmembrane region" description="Helical" evidence="8">
    <location>
        <begin position="200"/>
        <end position="223"/>
    </location>
</feature>
<feature type="transmembrane region" description="Helical" evidence="8">
    <location>
        <begin position="311"/>
        <end position="330"/>
    </location>
</feature>
<feature type="transmembrane region" description="Helical" evidence="8">
    <location>
        <begin position="289"/>
        <end position="305"/>
    </location>
</feature>
<feature type="non-terminal residue" evidence="10">
    <location>
        <position position="485"/>
    </location>
</feature>
<evidence type="ECO:0000256" key="1">
    <source>
        <dbReference type="ARBA" id="ARBA00004477"/>
    </source>
</evidence>
<comment type="similarity">
    <text evidence="8">Belongs to the glycosyltransferase 22 family.</text>
</comment>
<sequence length="485" mass="56247">MADNNIGNVDPHVTRRKKQRSYVSPRSTVPKDNLYVYGIENYLFLFLLVFRILNAFVIKTFFVPDEFWQGPEIAHRVVFGYGYLTWEWKEGLRGWTAPLIYAISYKLLAFFGLDTSTTVVMAPRIIQSVFASFGDLFLYKLAVKNFDIQTGAWTLICYLLSWFTFYNVTRTLTNSLETVLTTVALFYWPLKANEEKDIKLLIKALGFAALSCIIRPTAAIIWIPLCARHLFLTLHKLRFIFENLLPVGFLAMLWSLVLNSWLYKRWTFVELNFVKFNVLNNMASPHQRLLGWLILWVISIYSFLSHKEFRFIFPVLPLAMCYCGLFLSSLCDCQLRKNQAAHHQLLSGMKAKLLVLFLAVTNVPMALYTSTVHQRGSIDVMGYIHDESLKPTSDDGMSVLFLMPCHSTPFFRNISMRILECPPSDKPGYLDEADKFYLNPSAWLTKQFGDQPEHRDQIDFPSHIVMYNVLLPKVAMFLDQFHYKK</sequence>
<keyword evidence="7 8" id="KW-0472">Membrane</keyword>
<evidence type="ECO:0000256" key="4">
    <source>
        <dbReference type="ARBA" id="ARBA00022692"/>
    </source>
</evidence>
<feature type="transmembrane region" description="Helical" evidence="8">
    <location>
        <begin position="95"/>
        <end position="113"/>
    </location>
</feature>
<dbReference type="PANTHER" id="PTHR22760">
    <property type="entry name" value="GLYCOSYLTRANSFERASE"/>
    <property type="match status" value="1"/>
</dbReference>
<protein>
    <recommendedName>
        <fullName evidence="8">Mannosyltransferase</fullName>
        <ecNumber evidence="8">2.4.1.-</ecNumber>
    </recommendedName>
</protein>
<dbReference type="Pfam" id="PF03901">
    <property type="entry name" value="Glyco_transf_22"/>
    <property type="match status" value="2"/>
</dbReference>
<evidence type="ECO:0000256" key="2">
    <source>
        <dbReference type="ARBA" id="ARBA00022676"/>
    </source>
</evidence>
<dbReference type="PANTHER" id="PTHR22760:SF4">
    <property type="entry name" value="GPI MANNOSYLTRANSFERASE 3"/>
    <property type="match status" value="1"/>
</dbReference>
<evidence type="ECO:0000256" key="5">
    <source>
        <dbReference type="ARBA" id="ARBA00022824"/>
    </source>
</evidence>
<keyword evidence="3" id="KW-0808">Transferase</keyword>
<comment type="caution">
    <text evidence="10">The sequence shown here is derived from an EMBL/GenBank/DDBJ whole genome shotgun (WGS) entry which is preliminary data.</text>
</comment>
<dbReference type="EC" id="2.4.1.-" evidence="8"/>
<dbReference type="InterPro" id="IPR005599">
    <property type="entry name" value="GPI_mannosylTrfase"/>
</dbReference>
<feature type="region of interest" description="Disordered" evidence="9">
    <location>
        <begin position="1"/>
        <end position="26"/>
    </location>
</feature>
<comment type="subcellular location">
    <subcellularLocation>
        <location evidence="1 8">Endoplasmic reticulum membrane</location>
        <topology evidence="1 8">Multi-pass membrane protein</topology>
    </subcellularLocation>
</comment>
<dbReference type="GO" id="GO:0005789">
    <property type="term" value="C:endoplasmic reticulum membrane"/>
    <property type="evidence" value="ECO:0007669"/>
    <property type="project" value="UniProtKB-SubCell"/>
</dbReference>
<feature type="transmembrane region" description="Helical" evidence="8">
    <location>
        <begin position="243"/>
        <end position="263"/>
    </location>
</feature>
<feature type="transmembrane region" description="Helical" evidence="8">
    <location>
        <begin position="125"/>
        <end position="143"/>
    </location>
</feature>
<reference evidence="10" key="1">
    <citation type="journal article" date="2023" name="G3 (Bethesda)">
        <title>Whole genome assembly and annotation of the endangered Caribbean coral Acropora cervicornis.</title>
        <authorList>
            <person name="Selwyn J.D."/>
            <person name="Vollmer S.V."/>
        </authorList>
    </citation>
    <scope>NUCLEOTIDE SEQUENCE</scope>
    <source>
        <strain evidence="10">K2</strain>
    </source>
</reference>
<accession>A0AAD9Q1F6</accession>